<name>A0A7S0WX81_9CHLO</name>
<keyword evidence="2" id="KW-0732">Signal</keyword>
<sequence length="426" mass="45753">MPARTLQAALLASLLIAGAECAPAVTTPPVHKFKLYAGTTKLPKDLVEVLSGEIKGDPSVVPMNFTVNLPATLASKVKYLKFKLVTPPAVVPKTRARIVVRAYKKACTESDVDAAANVVDYTLATNKKEIAKMYDQKQAFVALAVLYNNTKFTFYCPPPVLDAEEGAGDVEPPENNETVVDPPSKNETVVEPPKKNETEVVPPADTKPACFKDLPASFNGPKKCGTQTTGNAWPKVNCCCWCSDPANQDTCSYGKSTVPPTSNRLKMYNNSCVVVTPPPVDPPVADTSAADFAANKCPREVYKLSFKSLTAYTNPPAKSDQPENTYLDRETKLCLLGKLAPYGANCDMGAAKKGEAEAKACCCFCAHPDNGVYCDYGMVEGADGDLRAASWDDFCLGAVVPNADYLATDLKKTATSCTAHRKLLLR</sequence>
<feature type="region of interest" description="Disordered" evidence="1">
    <location>
        <begin position="165"/>
        <end position="206"/>
    </location>
</feature>
<accession>A0A7S0WX81</accession>
<proteinExistence type="predicted"/>
<evidence type="ECO:0000256" key="1">
    <source>
        <dbReference type="SAM" id="MobiDB-lite"/>
    </source>
</evidence>
<feature type="chain" id="PRO_5030890063" description="Pherophorin domain-containing protein" evidence="2">
    <location>
        <begin position="22"/>
        <end position="426"/>
    </location>
</feature>
<gene>
    <name evidence="3" type="ORF">CLEI1391_LOCUS14650</name>
</gene>
<evidence type="ECO:0000313" key="3">
    <source>
        <dbReference type="EMBL" id="CAD8689734.1"/>
    </source>
</evidence>
<evidence type="ECO:0008006" key="4">
    <source>
        <dbReference type="Google" id="ProtNLM"/>
    </source>
</evidence>
<protein>
    <recommendedName>
        <fullName evidence="4">Pherophorin domain-containing protein</fullName>
    </recommendedName>
</protein>
<organism evidence="3">
    <name type="scientific">Chlamydomonas leiostraca</name>
    <dbReference type="NCBI Taxonomy" id="1034604"/>
    <lineage>
        <taxon>Eukaryota</taxon>
        <taxon>Viridiplantae</taxon>
        <taxon>Chlorophyta</taxon>
        <taxon>core chlorophytes</taxon>
        <taxon>Chlorophyceae</taxon>
        <taxon>CS clade</taxon>
        <taxon>Chlamydomonadales</taxon>
        <taxon>Chlamydomonadaceae</taxon>
        <taxon>Chlamydomonas</taxon>
    </lineage>
</organism>
<feature type="signal peptide" evidence="2">
    <location>
        <begin position="1"/>
        <end position="21"/>
    </location>
</feature>
<evidence type="ECO:0000256" key="2">
    <source>
        <dbReference type="SAM" id="SignalP"/>
    </source>
</evidence>
<feature type="compositionally biased region" description="Acidic residues" evidence="1">
    <location>
        <begin position="165"/>
        <end position="174"/>
    </location>
</feature>
<dbReference type="AlphaFoldDB" id="A0A7S0WX81"/>
<dbReference type="EMBL" id="HBFB01026206">
    <property type="protein sequence ID" value="CAD8689734.1"/>
    <property type="molecule type" value="Transcribed_RNA"/>
</dbReference>
<reference evidence="3" key="1">
    <citation type="submission" date="2021-01" db="EMBL/GenBank/DDBJ databases">
        <authorList>
            <person name="Corre E."/>
            <person name="Pelletier E."/>
            <person name="Niang G."/>
            <person name="Scheremetjew M."/>
            <person name="Finn R."/>
            <person name="Kale V."/>
            <person name="Holt S."/>
            <person name="Cochrane G."/>
            <person name="Meng A."/>
            <person name="Brown T."/>
            <person name="Cohen L."/>
        </authorList>
    </citation>
    <scope>NUCLEOTIDE SEQUENCE</scope>
    <source>
        <strain evidence="3">SAG 11-49</strain>
    </source>
</reference>